<dbReference type="EMBL" id="MNCJ02000332">
    <property type="protein sequence ID" value="KAF5756204.1"/>
    <property type="molecule type" value="Genomic_DNA"/>
</dbReference>
<sequence length="52" mass="6006">MLCCPFLQLYVLGWCLGCLQLRPSFHVSRGVKRCWFLGPLLPGLHFAVDREE</sequence>
<dbReference type="EMBL" id="CM007906">
    <property type="protein sequence ID" value="OTF87128.1"/>
    <property type="molecule type" value="Genomic_DNA"/>
</dbReference>
<evidence type="ECO:0000313" key="3">
    <source>
        <dbReference type="EMBL" id="OTF87128.1"/>
    </source>
</evidence>
<dbReference type="Proteomes" id="UP000215914">
    <property type="component" value="Chromosome 17"/>
</dbReference>
<evidence type="ECO:0000256" key="1">
    <source>
        <dbReference type="SAM" id="SignalP"/>
    </source>
</evidence>
<keyword evidence="4" id="KW-1185">Reference proteome</keyword>
<dbReference type="InParanoid" id="A0A251RRK4"/>
<dbReference type="Gramene" id="mRNA:HanXRQr2_Chr17g0811881">
    <property type="protein sequence ID" value="mRNA:HanXRQr2_Chr17g0811881"/>
    <property type="gene ID" value="HanXRQr2_Chr17g0811881"/>
</dbReference>
<dbReference type="AlphaFoldDB" id="A0A251RRK4"/>
<proteinExistence type="predicted"/>
<accession>A0A251RRK4</accession>
<gene>
    <name evidence="3" type="ORF">HannXRQ_Chr17g0558381</name>
    <name evidence="2" type="ORF">HanXRQr2_Chr17g0811881</name>
</gene>
<evidence type="ECO:0000313" key="4">
    <source>
        <dbReference type="Proteomes" id="UP000215914"/>
    </source>
</evidence>
<feature type="signal peptide" evidence="1">
    <location>
        <begin position="1"/>
        <end position="17"/>
    </location>
</feature>
<organism evidence="3 4">
    <name type="scientific">Helianthus annuus</name>
    <name type="common">Common sunflower</name>
    <dbReference type="NCBI Taxonomy" id="4232"/>
    <lineage>
        <taxon>Eukaryota</taxon>
        <taxon>Viridiplantae</taxon>
        <taxon>Streptophyta</taxon>
        <taxon>Embryophyta</taxon>
        <taxon>Tracheophyta</taxon>
        <taxon>Spermatophyta</taxon>
        <taxon>Magnoliopsida</taxon>
        <taxon>eudicotyledons</taxon>
        <taxon>Gunneridae</taxon>
        <taxon>Pentapetalae</taxon>
        <taxon>asterids</taxon>
        <taxon>campanulids</taxon>
        <taxon>Asterales</taxon>
        <taxon>Asteraceae</taxon>
        <taxon>Asteroideae</taxon>
        <taxon>Heliantheae alliance</taxon>
        <taxon>Heliantheae</taxon>
        <taxon>Helianthus</taxon>
    </lineage>
</organism>
<feature type="chain" id="PRO_5041060767" evidence="1">
    <location>
        <begin position="18"/>
        <end position="52"/>
    </location>
</feature>
<reference evidence="2 4" key="1">
    <citation type="journal article" date="2017" name="Nature">
        <title>The sunflower genome provides insights into oil metabolism, flowering and Asterid evolution.</title>
        <authorList>
            <person name="Badouin H."/>
            <person name="Gouzy J."/>
            <person name="Grassa C.J."/>
            <person name="Murat F."/>
            <person name="Staton S.E."/>
            <person name="Cottret L."/>
            <person name="Lelandais-Briere C."/>
            <person name="Owens G.L."/>
            <person name="Carrere S."/>
            <person name="Mayjonade B."/>
            <person name="Legrand L."/>
            <person name="Gill N."/>
            <person name="Kane N.C."/>
            <person name="Bowers J.E."/>
            <person name="Hubner S."/>
            <person name="Bellec A."/>
            <person name="Berard A."/>
            <person name="Berges H."/>
            <person name="Blanchet N."/>
            <person name="Boniface M.C."/>
            <person name="Brunel D."/>
            <person name="Catrice O."/>
            <person name="Chaidir N."/>
            <person name="Claudel C."/>
            <person name="Donnadieu C."/>
            <person name="Faraut T."/>
            <person name="Fievet G."/>
            <person name="Helmstetter N."/>
            <person name="King M."/>
            <person name="Knapp S.J."/>
            <person name="Lai Z."/>
            <person name="Le Paslier M.C."/>
            <person name="Lippi Y."/>
            <person name="Lorenzon L."/>
            <person name="Mandel J.R."/>
            <person name="Marage G."/>
            <person name="Marchand G."/>
            <person name="Marquand E."/>
            <person name="Bret-Mestries E."/>
            <person name="Morien E."/>
            <person name="Nambeesan S."/>
            <person name="Nguyen T."/>
            <person name="Pegot-Espagnet P."/>
            <person name="Pouilly N."/>
            <person name="Raftis F."/>
            <person name="Sallet E."/>
            <person name="Schiex T."/>
            <person name="Thomas J."/>
            <person name="Vandecasteele C."/>
            <person name="Vares D."/>
            <person name="Vear F."/>
            <person name="Vautrin S."/>
            <person name="Crespi M."/>
            <person name="Mangin B."/>
            <person name="Burke J.M."/>
            <person name="Salse J."/>
            <person name="Munos S."/>
            <person name="Vincourt P."/>
            <person name="Rieseberg L.H."/>
            <person name="Langlade N.B."/>
        </authorList>
    </citation>
    <scope>NUCLEOTIDE SEQUENCE [LARGE SCALE GENOMIC DNA]</scope>
    <source>
        <strain evidence="4">cv. SF193</strain>
        <tissue evidence="2">Leaves</tissue>
    </source>
</reference>
<name>A0A251RRK4_HELAN</name>
<protein>
    <submittedName>
        <fullName evidence="3">Uncharacterized protein</fullName>
    </submittedName>
</protein>
<evidence type="ECO:0000313" key="2">
    <source>
        <dbReference type="EMBL" id="KAF5756204.1"/>
    </source>
</evidence>
<reference evidence="2" key="3">
    <citation type="submission" date="2020-06" db="EMBL/GenBank/DDBJ databases">
        <title>Helianthus annuus Genome sequencing and assembly Release 2.</title>
        <authorList>
            <person name="Gouzy J."/>
            <person name="Langlade N."/>
            <person name="Munos S."/>
        </authorList>
    </citation>
    <scope>NUCLEOTIDE SEQUENCE</scope>
    <source>
        <tissue evidence="2">Leaves</tissue>
    </source>
</reference>
<reference evidence="3" key="2">
    <citation type="submission" date="2017-02" db="EMBL/GenBank/DDBJ databases">
        <title>Sunflower complete genome.</title>
        <authorList>
            <person name="Langlade N."/>
            <person name="Munos S."/>
        </authorList>
    </citation>
    <scope>NUCLEOTIDE SEQUENCE [LARGE SCALE GENOMIC DNA]</scope>
    <source>
        <tissue evidence="3">Leaves</tissue>
    </source>
</reference>
<keyword evidence="1" id="KW-0732">Signal</keyword>